<dbReference type="InterPro" id="IPR022770">
    <property type="entry name" value="IucA/IucC-like_C"/>
</dbReference>
<sequence>MNLHQSPYRDLLTGLAADDDPRVAVALPALLQKRVLDQLLTRIYGAAMLDEHKPVLVSQWSKYYFMHWLPAMLVSQLAHGWDLPLLLRETGLILDERGVPLAVRFFEAGEEGDAQASLEPWIASNLRPFIDALSQYGEVPPAVLWGNAGDYLESSVRRLQQMGLRNLAPAEGLMSQRKLADGRANPLYQPVRYLGDGRRERRHCCLARQVTDVPPCEHCPLG</sequence>
<feature type="domain" description="Aerobactin siderophore biosynthesis IucA/IucC-like C-terminal" evidence="1">
    <location>
        <begin position="58"/>
        <end position="198"/>
    </location>
</feature>
<protein>
    <submittedName>
        <fullName evidence="2">Siderophore-iron reductase FhuF</fullName>
    </submittedName>
</protein>
<dbReference type="Proteomes" id="UP001258207">
    <property type="component" value="Chromosome"/>
</dbReference>
<evidence type="ECO:0000313" key="3">
    <source>
        <dbReference type="Proteomes" id="UP001258207"/>
    </source>
</evidence>
<dbReference type="InterPro" id="IPR008090">
    <property type="entry name" value="Fe_iron_reduct"/>
</dbReference>
<reference evidence="2" key="1">
    <citation type="submission" date="2023-09" db="EMBL/GenBank/DDBJ databases">
        <title>First report of Pseudomonas coleopterorum DJ13 causing leaf spot on Rhododendron pulchrum Sweet in China.</title>
        <authorList>
            <person name="Zhang Y."/>
        </authorList>
    </citation>
    <scope>NUCLEOTIDE SEQUENCE</scope>
    <source>
        <strain evidence="2">DJ13</strain>
    </source>
</reference>
<dbReference type="RefSeq" id="WP_090362014.1">
    <property type="nucleotide sequence ID" value="NZ_CP134081.1"/>
</dbReference>
<gene>
    <name evidence="2" type="primary">fhuF</name>
    <name evidence="2" type="ORF">RI108_16745</name>
</gene>
<evidence type="ECO:0000259" key="1">
    <source>
        <dbReference type="Pfam" id="PF06276"/>
    </source>
</evidence>
<evidence type="ECO:0000313" key="2">
    <source>
        <dbReference type="EMBL" id="WNC08915.1"/>
    </source>
</evidence>
<dbReference type="EMBL" id="CP134081">
    <property type="protein sequence ID" value="WNC08915.1"/>
    <property type="molecule type" value="Genomic_DNA"/>
</dbReference>
<organism evidence="2 3">
    <name type="scientific">Pseudomonas coleopterorum</name>
    <dbReference type="NCBI Taxonomy" id="1605838"/>
    <lineage>
        <taxon>Bacteria</taxon>
        <taxon>Pseudomonadati</taxon>
        <taxon>Pseudomonadota</taxon>
        <taxon>Gammaproteobacteria</taxon>
        <taxon>Pseudomonadales</taxon>
        <taxon>Pseudomonadaceae</taxon>
        <taxon>Pseudomonas</taxon>
    </lineage>
</organism>
<dbReference type="Pfam" id="PF06276">
    <property type="entry name" value="FhuF"/>
    <property type="match status" value="1"/>
</dbReference>
<dbReference type="AlphaFoldDB" id="A0AAJ6LYD7"/>
<name>A0AAJ6LYD7_9PSED</name>
<accession>A0AAJ6LYD7</accession>
<dbReference type="NCBIfam" id="TIGR03951">
    <property type="entry name" value="Fe_III_red_FhuF"/>
    <property type="match status" value="1"/>
</dbReference>
<dbReference type="GO" id="GO:0003824">
    <property type="term" value="F:catalytic activity"/>
    <property type="evidence" value="ECO:0007669"/>
    <property type="project" value="UniProtKB-ARBA"/>
</dbReference>
<proteinExistence type="predicted"/>